<sequence>MRRSASGSCSRTSRNVARSRSCRPGSTRRGNRAVLPRSGQDMRRGTVVIVEPYSSGNMLAPAFRQGGFSPCAVTLSGLSAPNSATLRLSDFDEHIAYDGGELGPPVGRLRALDPVAIVPGTHTGVKLADELAAVLTPKLANAPDLGSARHHKGDMIAAVAAADLPTIRSLCTSDVGDALTWITRERLSGRDLVVKPVDSAGTDSVRFVPGGHDLRAVVTGLLGSANRYGSPISEVLVQEHVKGVEYAVDTFSYEGRHTVNDIVRYHKVSSRRHIALYASMEILPMDAPGNDAIIGYVKGALDALGITFGAAHTEVMVTEDGPLLIEVNARLSGGGHPWTCELATGDNSVDRMVRYLAGDRNIPDGYPLQLTTLAIFFAVRSAGVVSGLSRLDAIVDLPSCYHLQVNVQDGDYVPETSDLFDAQRLGMAVLAHSDPAQVAADHREVRRIAAEAGRPGGFTIDPNRGGME</sequence>
<keyword evidence="3 4" id="KW-0067">ATP-binding</keyword>
<evidence type="ECO:0000259" key="6">
    <source>
        <dbReference type="PROSITE" id="PS50975"/>
    </source>
</evidence>
<feature type="domain" description="ATP-grasp" evidence="6">
    <location>
        <begin position="156"/>
        <end position="357"/>
    </location>
</feature>
<dbReference type="GO" id="GO:0005524">
    <property type="term" value="F:ATP binding"/>
    <property type="evidence" value="ECO:0007669"/>
    <property type="project" value="UniProtKB-UniRule"/>
</dbReference>
<evidence type="ECO:0000313" key="7">
    <source>
        <dbReference type="EMBL" id="BAB69410.1"/>
    </source>
</evidence>
<evidence type="ECO:0000256" key="4">
    <source>
        <dbReference type="PROSITE-ProRule" id="PRU00409"/>
    </source>
</evidence>
<keyword evidence="2 4" id="KW-0547">Nucleotide-binding</keyword>
<feature type="region of interest" description="Disordered" evidence="5">
    <location>
        <begin position="1"/>
        <end position="40"/>
    </location>
</feature>
<dbReference type="Pfam" id="PF13535">
    <property type="entry name" value="ATP-grasp_4"/>
    <property type="match status" value="1"/>
</dbReference>
<dbReference type="PANTHER" id="PTHR43585:SF2">
    <property type="entry name" value="ATP-GRASP ENZYME FSQD"/>
    <property type="match status" value="1"/>
</dbReference>
<dbReference type="PROSITE" id="PS00867">
    <property type="entry name" value="CPSASE_2"/>
    <property type="match status" value="1"/>
</dbReference>
<dbReference type="EMBL" id="AB070956">
    <property type="protein sequence ID" value="BAB69410.1"/>
    <property type="molecule type" value="Genomic_DNA"/>
</dbReference>
<dbReference type="GO" id="GO:0016874">
    <property type="term" value="F:ligase activity"/>
    <property type="evidence" value="ECO:0007669"/>
    <property type="project" value="UniProtKB-KW"/>
</dbReference>
<reference evidence="7" key="1">
    <citation type="journal article" date="2001" name="Proc. Natl. Acad. Sci. U.S.A.">
        <title>Genome sequence of an industrial microorganism Streptomyces avermitilis: deducing the ability of producing secondary metabolites.</title>
        <authorList>
            <person name="Omura S."/>
            <person name="Ikeda H."/>
            <person name="Ishikawa J."/>
            <person name="Hanamoto A."/>
            <person name="Takahashi C."/>
            <person name="Shinose M."/>
            <person name="Takahashi Y."/>
            <person name="Horikawa H."/>
            <person name="Nakazawa H."/>
            <person name="Osonoe T."/>
            <person name="Kikuchi H."/>
            <person name="Shiba T."/>
            <person name="Sakaki Y."/>
            <person name="Hattori M."/>
        </authorList>
    </citation>
    <scope>NUCLEOTIDE SEQUENCE</scope>
</reference>
<organism evidence="7">
    <name type="scientific">Streptomyces avermitilis</name>
    <dbReference type="NCBI Taxonomy" id="33903"/>
    <lineage>
        <taxon>Bacteria</taxon>
        <taxon>Bacillati</taxon>
        <taxon>Actinomycetota</taxon>
        <taxon>Actinomycetes</taxon>
        <taxon>Kitasatosporales</taxon>
        <taxon>Streptomycetaceae</taxon>
        <taxon>Streptomyces</taxon>
    </lineage>
</organism>
<dbReference type="InterPro" id="IPR052032">
    <property type="entry name" value="ATP-dep_AA_Ligase"/>
</dbReference>
<protein>
    <recommendedName>
        <fullName evidence="6">ATP-grasp domain-containing protein</fullName>
    </recommendedName>
</protein>
<dbReference type="SUPFAM" id="SSF56059">
    <property type="entry name" value="Glutathione synthetase ATP-binding domain-like"/>
    <property type="match status" value="1"/>
</dbReference>
<dbReference type="InterPro" id="IPR005479">
    <property type="entry name" value="CPAse_ATP-bd"/>
</dbReference>
<dbReference type="PROSITE" id="PS50975">
    <property type="entry name" value="ATP_GRASP"/>
    <property type="match status" value="1"/>
</dbReference>
<accession>Q93GY1</accession>
<feature type="compositionally biased region" description="Polar residues" evidence="5">
    <location>
        <begin position="1"/>
        <end position="18"/>
    </location>
</feature>
<dbReference type="PANTHER" id="PTHR43585">
    <property type="entry name" value="FUMIPYRROLE BIOSYNTHESIS PROTEIN C"/>
    <property type="match status" value="1"/>
</dbReference>
<evidence type="ECO:0000256" key="5">
    <source>
        <dbReference type="SAM" id="MobiDB-lite"/>
    </source>
</evidence>
<evidence type="ECO:0000256" key="2">
    <source>
        <dbReference type="ARBA" id="ARBA00022741"/>
    </source>
</evidence>
<keyword evidence="1" id="KW-0436">Ligase</keyword>
<dbReference type="Gene3D" id="3.30.470.20">
    <property type="entry name" value="ATP-grasp fold, B domain"/>
    <property type="match status" value="1"/>
</dbReference>
<proteinExistence type="predicted"/>
<evidence type="ECO:0000256" key="3">
    <source>
        <dbReference type="ARBA" id="ARBA00022840"/>
    </source>
</evidence>
<name>Q93GY1_STRAX</name>
<dbReference type="GO" id="GO:0046872">
    <property type="term" value="F:metal ion binding"/>
    <property type="evidence" value="ECO:0007669"/>
    <property type="project" value="InterPro"/>
</dbReference>
<dbReference type="AlphaFoldDB" id="Q93GY1"/>
<dbReference type="NCBIfam" id="NF005543">
    <property type="entry name" value="PRK07206.1"/>
    <property type="match status" value="1"/>
</dbReference>
<evidence type="ECO:0000256" key="1">
    <source>
        <dbReference type="ARBA" id="ARBA00022598"/>
    </source>
</evidence>
<dbReference type="InterPro" id="IPR011761">
    <property type="entry name" value="ATP-grasp"/>
</dbReference>